<dbReference type="PANTHER" id="PTHR42188">
    <property type="entry name" value="23S RRNA-SPECIFIC ENDONUCLEASE VAPC20"/>
    <property type="match status" value="1"/>
</dbReference>
<keyword evidence="3 5" id="KW-0479">Metal-binding</keyword>
<keyword evidence="8" id="KW-1185">Reference proteome</keyword>
<dbReference type="RefSeq" id="WP_202920192.1">
    <property type="nucleotide sequence ID" value="NZ_CP036273.1"/>
</dbReference>
<dbReference type="GO" id="GO:0000287">
    <property type="term" value="F:magnesium ion binding"/>
    <property type="evidence" value="ECO:0007669"/>
    <property type="project" value="UniProtKB-UniRule"/>
</dbReference>
<dbReference type="Pfam" id="PF01850">
    <property type="entry name" value="PIN"/>
    <property type="match status" value="1"/>
</dbReference>
<keyword evidence="5" id="KW-0800">Toxin</keyword>
<dbReference type="InterPro" id="IPR029060">
    <property type="entry name" value="PIN-like_dom_sf"/>
</dbReference>
<evidence type="ECO:0000256" key="1">
    <source>
        <dbReference type="ARBA" id="ARBA00022649"/>
    </source>
</evidence>
<evidence type="ECO:0000256" key="5">
    <source>
        <dbReference type="HAMAP-Rule" id="MF_00265"/>
    </source>
</evidence>
<dbReference type="EC" id="3.1.-.-" evidence="5"/>
<keyword evidence="2 5" id="KW-0540">Nuclease</keyword>
<dbReference type="PANTHER" id="PTHR42188:SF1">
    <property type="entry name" value="23S RRNA-SPECIFIC ENDONUCLEASE VAPC20"/>
    <property type="match status" value="1"/>
</dbReference>
<dbReference type="KEGG" id="uli:ETAA1_35970"/>
<dbReference type="Gene3D" id="3.40.50.1010">
    <property type="entry name" value="5'-nuclease"/>
    <property type="match status" value="1"/>
</dbReference>
<dbReference type="InterPro" id="IPR039018">
    <property type="entry name" value="VapC20-like"/>
</dbReference>
<dbReference type="EMBL" id="CP036273">
    <property type="protein sequence ID" value="QDU21626.1"/>
    <property type="molecule type" value="Genomic_DNA"/>
</dbReference>
<name>A0A517XVV6_9BACT</name>
<dbReference type="GO" id="GO:0016787">
    <property type="term" value="F:hydrolase activity"/>
    <property type="evidence" value="ECO:0007669"/>
    <property type="project" value="UniProtKB-KW"/>
</dbReference>
<dbReference type="InterPro" id="IPR022907">
    <property type="entry name" value="VapC_family"/>
</dbReference>
<keyword evidence="5" id="KW-0460">Magnesium</keyword>
<evidence type="ECO:0000256" key="3">
    <source>
        <dbReference type="ARBA" id="ARBA00022723"/>
    </source>
</evidence>
<feature type="binding site" evidence="5">
    <location>
        <position position="105"/>
    </location>
    <ligand>
        <name>Mg(2+)</name>
        <dbReference type="ChEBI" id="CHEBI:18420"/>
    </ligand>
</feature>
<dbReference type="AlphaFoldDB" id="A0A517XVV6"/>
<dbReference type="InterPro" id="IPR002716">
    <property type="entry name" value="PIN_dom"/>
</dbReference>
<gene>
    <name evidence="5" type="primary">vapC</name>
    <name evidence="7" type="ORF">ETAA1_35970</name>
</gene>
<evidence type="ECO:0000259" key="6">
    <source>
        <dbReference type="Pfam" id="PF01850"/>
    </source>
</evidence>
<keyword evidence="4 5" id="KW-0378">Hydrolase</keyword>
<feature type="domain" description="PIN" evidence="6">
    <location>
        <begin position="8"/>
        <end position="132"/>
    </location>
</feature>
<dbReference type="GO" id="GO:0004521">
    <property type="term" value="F:RNA endonuclease activity"/>
    <property type="evidence" value="ECO:0007669"/>
    <property type="project" value="InterPro"/>
</dbReference>
<dbReference type="HAMAP" id="MF_00265">
    <property type="entry name" value="VapC_Nob1"/>
    <property type="match status" value="1"/>
</dbReference>
<evidence type="ECO:0000256" key="2">
    <source>
        <dbReference type="ARBA" id="ARBA00022722"/>
    </source>
</evidence>
<comment type="function">
    <text evidence="5">Toxic component of a toxin-antitoxin (TA) system. An RNase.</text>
</comment>
<organism evidence="7 8">
    <name type="scientific">Urbifossiella limnaea</name>
    <dbReference type="NCBI Taxonomy" id="2528023"/>
    <lineage>
        <taxon>Bacteria</taxon>
        <taxon>Pseudomonadati</taxon>
        <taxon>Planctomycetota</taxon>
        <taxon>Planctomycetia</taxon>
        <taxon>Gemmatales</taxon>
        <taxon>Gemmataceae</taxon>
        <taxon>Urbifossiella</taxon>
    </lineage>
</organism>
<protein>
    <recommendedName>
        <fullName evidence="5">Ribonuclease VapC</fullName>
        <shortName evidence="5">RNase VapC</shortName>
        <ecNumber evidence="5">3.1.-.-</ecNumber>
    </recommendedName>
    <alternativeName>
        <fullName evidence="5">Toxin VapC</fullName>
    </alternativeName>
</protein>
<comment type="similarity">
    <text evidence="5">Belongs to the PINc/VapC protein family.</text>
</comment>
<dbReference type="GO" id="GO:0090729">
    <property type="term" value="F:toxin activity"/>
    <property type="evidence" value="ECO:0007669"/>
    <property type="project" value="UniProtKB-KW"/>
</dbReference>
<evidence type="ECO:0000256" key="4">
    <source>
        <dbReference type="ARBA" id="ARBA00022801"/>
    </source>
</evidence>
<evidence type="ECO:0000313" key="7">
    <source>
        <dbReference type="EMBL" id="QDU21626.1"/>
    </source>
</evidence>
<dbReference type="SUPFAM" id="SSF88723">
    <property type="entry name" value="PIN domain-like"/>
    <property type="match status" value="1"/>
</dbReference>
<sequence length="141" mass="15724">MTTPLGDVFADTVFWVALVVRADQYHARAQVWSQRVTGRIVTTDAVLTETANTLARPDWRSQAVALIDHLLGRADVEVVRAGADLWGRAWDLYRRRPDKGWGLTDCLSFVVMADIGLTDALTADDHFRQAGFRAVLLEEPS</sequence>
<accession>A0A517XVV6</accession>
<keyword evidence="1 5" id="KW-1277">Toxin-antitoxin system</keyword>
<reference evidence="7 8" key="1">
    <citation type="submission" date="2019-02" db="EMBL/GenBank/DDBJ databases">
        <title>Deep-cultivation of Planctomycetes and their phenomic and genomic characterization uncovers novel biology.</title>
        <authorList>
            <person name="Wiegand S."/>
            <person name="Jogler M."/>
            <person name="Boedeker C."/>
            <person name="Pinto D."/>
            <person name="Vollmers J."/>
            <person name="Rivas-Marin E."/>
            <person name="Kohn T."/>
            <person name="Peeters S.H."/>
            <person name="Heuer A."/>
            <person name="Rast P."/>
            <person name="Oberbeckmann S."/>
            <person name="Bunk B."/>
            <person name="Jeske O."/>
            <person name="Meyerdierks A."/>
            <person name="Storesund J.E."/>
            <person name="Kallscheuer N."/>
            <person name="Luecker S."/>
            <person name="Lage O.M."/>
            <person name="Pohl T."/>
            <person name="Merkel B.J."/>
            <person name="Hornburger P."/>
            <person name="Mueller R.-W."/>
            <person name="Bruemmer F."/>
            <person name="Labrenz M."/>
            <person name="Spormann A.M."/>
            <person name="Op den Camp H."/>
            <person name="Overmann J."/>
            <person name="Amann R."/>
            <person name="Jetten M.S.M."/>
            <person name="Mascher T."/>
            <person name="Medema M.H."/>
            <person name="Devos D.P."/>
            <person name="Kaster A.-K."/>
            <person name="Ovreas L."/>
            <person name="Rohde M."/>
            <person name="Galperin M.Y."/>
            <person name="Jogler C."/>
        </authorList>
    </citation>
    <scope>NUCLEOTIDE SEQUENCE [LARGE SCALE GENOMIC DNA]</scope>
    <source>
        <strain evidence="7 8">ETA_A1</strain>
    </source>
</reference>
<comment type="cofactor">
    <cofactor evidence="5">
        <name>Mg(2+)</name>
        <dbReference type="ChEBI" id="CHEBI:18420"/>
    </cofactor>
</comment>
<proteinExistence type="inferred from homology"/>
<dbReference type="GO" id="GO:0016075">
    <property type="term" value="P:rRNA catabolic process"/>
    <property type="evidence" value="ECO:0007669"/>
    <property type="project" value="TreeGrafter"/>
</dbReference>
<evidence type="ECO:0000313" key="8">
    <source>
        <dbReference type="Proteomes" id="UP000319576"/>
    </source>
</evidence>
<dbReference type="Proteomes" id="UP000319576">
    <property type="component" value="Chromosome"/>
</dbReference>
<feature type="binding site" evidence="5">
    <location>
        <position position="11"/>
    </location>
    <ligand>
        <name>Mg(2+)</name>
        <dbReference type="ChEBI" id="CHEBI:18420"/>
    </ligand>
</feature>